<dbReference type="InterPro" id="IPR050624">
    <property type="entry name" value="HTH-type_Tx_Regulator"/>
</dbReference>
<dbReference type="RefSeq" id="WP_057765825.1">
    <property type="nucleotide sequence ID" value="NZ_AZDG01000011.1"/>
</dbReference>
<feature type="domain" description="HTH tetR-type" evidence="3">
    <location>
        <begin position="5"/>
        <end position="65"/>
    </location>
</feature>
<dbReference type="PANTHER" id="PTHR43479">
    <property type="entry name" value="ACREF/ENVCD OPERON REPRESSOR-RELATED"/>
    <property type="match status" value="1"/>
</dbReference>
<evidence type="ECO:0000256" key="2">
    <source>
        <dbReference type="PROSITE-ProRule" id="PRU00335"/>
    </source>
</evidence>
<feature type="DNA-binding region" description="H-T-H motif" evidence="2">
    <location>
        <begin position="28"/>
        <end position="47"/>
    </location>
</feature>
<dbReference type="Proteomes" id="UP000050929">
    <property type="component" value="Unassembled WGS sequence"/>
</dbReference>
<protein>
    <recommendedName>
        <fullName evidence="3">HTH tetR-type domain-containing protein</fullName>
    </recommendedName>
</protein>
<dbReference type="OrthoDB" id="9814200at2"/>
<dbReference type="STRING" id="1423811.FC72_GL000372"/>
<evidence type="ECO:0000313" key="4">
    <source>
        <dbReference type="EMBL" id="KRK64489.1"/>
    </source>
</evidence>
<comment type="caution">
    <text evidence="4">The sequence shown here is derived from an EMBL/GenBank/DDBJ whole genome shotgun (WGS) entry which is preliminary data.</text>
</comment>
<dbReference type="GO" id="GO:0003677">
    <property type="term" value="F:DNA binding"/>
    <property type="evidence" value="ECO:0007669"/>
    <property type="project" value="UniProtKB-UniRule"/>
</dbReference>
<accession>A0A0R1J6M0</accession>
<name>A0A0R1J6M0_9LACO</name>
<dbReference type="AlphaFoldDB" id="A0A0R1J6M0"/>
<dbReference type="Pfam" id="PF00440">
    <property type="entry name" value="TetR_N"/>
    <property type="match status" value="1"/>
</dbReference>
<evidence type="ECO:0000313" key="5">
    <source>
        <dbReference type="Proteomes" id="UP000050929"/>
    </source>
</evidence>
<dbReference type="PANTHER" id="PTHR43479:SF11">
    <property type="entry name" value="ACREF_ENVCD OPERON REPRESSOR-RELATED"/>
    <property type="match status" value="1"/>
</dbReference>
<dbReference type="EMBL" id="AZDG01000011">
    <property type="protein sequence ID" value="KRK64489.1"/>
    <property type="molecule type" value="Genomic_DNA"/>
</dbReference>
<dbReference type="InterPro" id="IPR001647">
    <property type="entry name" value="HTH_TetR"/>
</dbReference>
<evidence type="ECO:0000256" key="1">
    <source>
        <dbReference type="ARBA" id="ARBA00023125"/>
    </source>
</evidence>
<dbReference type="PRINTS" id="PR00455">
    <property type="entry name" value="HTHTETR"/>
</dbReference>
<sequence length="208" mass="24228">MEKSELQKDKILKVAQSMFSEQGFEATTTREISREAGISDGSLYYYFPDGKREILDTIVHQGIESRTVVIDDWFSEVKTVDDLKKQIVDLYERICRIFEDENSYRSFMITIRERPLLSDSQTDWLIEVLSNIQDKLIKELSAIDNQLNVDVKDFKYATGIIISIIQKSLYDELILKNNKVISKEVKELTESEIELMIQLISKKDLSRN</sequence>
<reference evidence="4 5" key="1">
    <citation type="journal article" date="2015" name="Genome Announc.">
        <title>Expanding the biotechnology potential of lactobacilli through comparative genomics of 213 strains and associated genera.</title>
        <authorList>
            <person name="Sun Z."/>
            <person name="Harris H.M."/>
            <person name="McCann A."/>
            <person name="Guo C."/>
            <person name="Argimon S."/>
            <person name="Zhang W."/>
            <person name="Yang X."/>
            <person name="Jeffery I.B."/>
            <person name="Cooney J.C."/>
            <person name="Kagawa T.F."/>
            <person name="Liu W."/>
            <person name="Song Y."/>
            <person name="Salvetti E."/>
            <person name="Wrobel A."/>
            <person name="Rasinkangas P."/>
            <person name="Parkhill J."/>
            <person name="Rea M.C."/>
            <person name="O'Sullivan O."/>
            <person name="Ritari J."/>
            <person name="Douillard F.P."/>
            <person name="Paul Ross R."/>
            <person name="Yang R."/>
            <person name="Briner A.E."/>
            <person name="Felis G.E."/>
            <person name="de Vos W.M."/>
            <person name="Barrangou R."/>
            <person name="Klaenhammer T.R."/>
            <person name="Caufield P.W."/>
            <person name="Cui Y."/>
            <person name="Zhang H."/>
            <person name="O'Toole P.W."/>
        </authorList>
    </citation>
    <scope>NUCLEOTIDE SEQUENCE [LARGE SCALE GENOMIC DNA]</scope>
    <source>
        <strain evidence="4 5">DSM 20183</strain>
    </source>
</reference>
<organism evidence="4 5">
    <name type="scientific">Companilactobacillus tucceti DSM 20183</name>
    <dbReference type="NCBI Taxonomy" id="1423811"/>
    <lineage>
        <taxon>Bacteria</taxon>
        <taxon>Bacillati</taxon>
        <taxon>Bacillota</taxon>
        <taxon>Bacilli</taxon>
        <taxon>Lactobacillales</taxon>
        <taxon>Lactobacillaceae</taxon>
        <taxon>Companilactobacillus</taxon>
    </lineage>
</organism>
<dbReference type="Gene3D" id="1.10.357.10">
    <property type="entry name" value="Tetracycline Repressor, domain 2"/>
    <property type="match status" value="1"/>
</dbReference>
<keyword evidence="5" id="KW-1185">Reference proteome</keyword>
<keyword evidence="1 2" id="KW-0238">DNA-binding</keyword>
<dbReference type="InterPro" id="IPR009057">
    <property type="entry name" value="Homeodomain-like_sf"/>
</dbReference>
<gene>
    <name evidence="4" type="ORF">FC72_GL000372</name>
</gene>
<dbReference type="PROSITE" id="PS50977">
    <property type="entry name" value="HTH_TETR_2"/>
    <property type="match status" value="1"/>
</dbReference>
<proteinExistence type="predicted"/>
<evidence type="ECO:0000259" key="3">
    <source>
        <dbReference type="PROSITE" id="PS50977"/>
    </source>
</evidence>
<dbReference type="SUPFAM" id="SSF46689">
    <property type="entry name" value="Homeodomain-like"/>
    <property type="match status" value="1"/>
</dbReference>
<dbReference type="PATRIC" id="fig|1423811.3.peg.373"/>